<dbReference type="OrthoDB" id="1150971at2"/>
<comment type="caution">
    <text evidence="2">The sequence shown here is derived from an EMBL/GenBank/DDBJ whole genome shotgun (WGS) entry which is preliminary data.</text>
</comment>
<reference evidence="2 3" key="1">
    <citation type="submission" date="2014-09" db="EMBL/GenBank/DDBJ databases">
        <title>Draft Genome Sequence of Draconibacterium sp. JN14CK-3.</title>
        <authorList>
            <person name="Dong C."/>
            <person name="Lai Q."/>
            <person name="Shao Z."/>
        </authorList>
    </citation>
    <scope>NUCLEOTIDE SEQUENCE [LARGE SCALE GENOMIC DNA]</scope>
    <source>
        <strain evidence="2 3">JN14CK-3</strain>
    </source>
</reference>
<evidence type="ECO:0000256" key="1">
    <source>
        <dbReference type="SAM" id="SignalP"/>
    </source>
</evidence>
<organism evidence="2 3">
    <name type="scientific">Draconibacterium sediminis</name>
    <dbReference type="NCBI Taxonomy" id="1544798"/>
    <lineage>
        <taxon>Bacteria</taxon>
        <taxon>Pseudomonadati</taxon>
        <taxon>Bacteroidota</taxon>
        <taxon>Bacteroidia</taxon>
        <taxon>Marinilabiliales</taxon>
        <taxon>Prolixibacteraceae</taxon>
        <taxon>Draconibacterium</taxon>
    </lineage>
</organism>
<evidence type="ECO:0000313" key="2">
    <source>
        <dbReference type="EMBL" id="KJF41671.1"/>
    </source>
</evidence>
<feature type="chain" id="PRO_5002330886" description="Tetratricopeptide repeat protein" evidence="1">
    <location>
        <begin position="19"/>
        <end position="210"/>
    </location>
</feature>
<name>A0A0D8J571_9BACT</name>
<protein>
    <recommendedName>
        <fullName evidence="4">Tetratricopeptide repeat protein</fullName>
    </recommendedName>
</protein>
<dbReference type="Proteomes" id="UP000032544">
    <property type="component" value="Unassembled WGS sequence"/>
</dbReference>
<evidence type="ECO:0008006" key="4">
    <source>
        <dbReference type="Google" id="ProtNLM"/>
    </source>
</evidence>
<dbReference type="EMBL" id="JRHC01000010">
    <property type="protein sequence ID" value="KJF41671.1"/>
    <property type="molecule type" value="Genomic_DNA"/>
</dbReference>
<feature type="signal peptide" evidence="1">
    <location>
        <begin position="1"/>
        <end position="18"/>
    </location>
</feature>
<keyword evidence="1" id="KW-0732">Signal</keyword>
<proteinExistence type="predicted"/>
<dbReference type="AlphaFoldDB" id="A0A0D8J571"/>
<gene>
    <name evidence="2" type="ORF">LH29_23975</name>
</gene>
<evidence type="ECO:0000313" key="3">
    <source>
        <dbReference type="Proteomes" id="UP000032544"/>
    </source>
</evidence>
<dbReference type="Gene3D" id="1.25.40.10">
    <property type="entry name" value="Tetratricopeptide repeat domain"/>
    <property type="match status" value="1"/>
</dbReference>
<dbReference type="InterPro" id="IPR011990">
    <property type="entry name" value="TPR-like_helical_dom_sf"/>
</dbReference>
<dbReference type="RefSeq" id="WP_045033706.1">
    <property type="nucleotide sequence ID" value="NZ_JRHC01000010.1"/>
</dbReference>
<keyword evidence="3" id="KW-1185">Reference proteome</keyword>
<accession>A0A0D8J571</accession>
<dbReference type="STRING" id="1544798.LH29_23975"/>
<dbReference type="SUPFAM" id="SSF48452">
    <property type="entry name" value="TPR-like"/>
    <property type="match status" value="1"/>
</dbReference>
<sequence>MKTLLTLIFSLVVLTAAAQGKNYETAMTAALEKMKSSETVANFQEAANTFERISMTETKEWLPLYYASYSMIVVSYFDQDVNKKDAYLDKAQQFLDKALKIAPDESELYSLQAFLYPSRITVDPMTRGMEYMPKMNAVLDKAIALNPENPRSYYLRAITLFNMPEQFGGGAEVARPHFETAKEKFDKFEPESPLHPNWGKEINEMEMKKL</sequence>